<dbReference type="InterPro" id="IPR036249">
    <property type="entry name" value="Thioredoxin-like_sf"/>
</dbReference>
<reference evidence="2 3" key="1">
    <citation type="submission" date="2014-09" db="EMBL/GenBank/DDBJ databases">
        <authorList>
            <person name="Ellenberger Sabrina"/>
        </authorList>
    </citation>
    <scope>NUCLEOTIDE SEQUENCE [LARGE SCALE GENOMIC DNA]</scope>
    <source>
        <strain evidence="2 3">CBS 412.66</strain>
    </source>
</reference>
<dbReference type="Proteomes" id="UP000054107">
    <property type="component" value="Unassembled WGS sequence"/>
</dbReference>
<organism evidence="2 3">
    <name type="scientific">Parasitella parasitica</name>
    <dbReference type="NCBI Taxonomy" id="35722"/>
    <lineage>
        <taxon>Eukaryota</taxon>
        <taxon>Fungi</taxon>
        <taxon>Fungi incertae sedis</taxon>
        <taxon>Mucoromycota</taxon>
        <taxon>Mucoromycotina</taxon>
        <taxon>Mucoromycetes</taxon>
        <taxon>Mucorales</taxon>
        <taxon>Mucorineae</taxon>
        <taxon>Mucoraceae</taxon>
        <taxon>Parasitella</taxon>
    </lineage>
</organism>
<sequence>MMDKITLYYFNVGKKHTIACDKNVKLMLADAGLDHEYVCVEGTEWPDLKEKLKHEETHSCTLPYIITSSQRLFKTVAIMRYISTKLGGKYHGSSPEDQILDAVTELNDMWFE</sequence>
<gene>
    <name evidence="2" type="primary">PARPA_07552.1 scaffold 28415</name>
</gene>
<dbReference type="AlphaFoldDB" id="A0A0B7N5B7"/>
<name>A0A0B7N5B7_9FUNG</name>
<proteinExistence type="predicted"/>
<keyword evidence="3" id="KW-1185">Reference proteome</keyword>
<dbReference type="STRING" id="35722.A0A0B7N5B7"/>
<accession>A0A0B7N5B7</accession>
<evidence type="ECO:0000259" key="1">
    <source>
        <dbReference type="PROSITE" id="PS50404"/>
    </source>
</evidence>
<evidence type="ECO:0000313" key="2">
    <source>
        <dbReference type="EMBL" id="CEP13473.1"/>
    </source>
</evidence>
<evidence type="ECO:0000313" key="3">
    <source>
        <dbReference type="Proteomes" id="UP000054107"/>
    </source>
</evidence>
<dbReference type="Gene3D" id="3.40.30.10">
    <property type="entry name" value="Glutaredoxin"/>
    <property type="match status" value="1"/>
</dbReference>
<dbReference type="EMBL" id="LN729787">
    <property type="protein sequence ID" value="CEP13473.1"/>
    <property type="molecule type" value="Genomic_DNA"/>
</dbReference>
<feature type="domain" description="GST N-terminal" evidence="1">
    <location>
        <begin position="3"/>
        <end position="90"/>
    </location>
</feature>
<dbReference type="OrthoDB" id="414243at2759"/>
<protein>
    <recommendedName>
        <fullName evidence="1">GST N-terminal domain-containing protein</fullName>
    </recommendedName>
</protein>
<dbReference type="SUPFAM" id="SSF52833">
    <property type="entry name" value="Thioredoxin-like"/>
    <property type="match status" value="1"/>
</dbReference>
<dbReference type="InterPro" id="IPR004045">
    <property type="entry name" value="Glutathione_S-Trfase_N"/>
</dbReference>
<dbReference type="PROSITE" id="PS50404">
    <property type="entry name" value="GST_NTER"/>
    <property type="match status" value="1"/>
</dbReference>